<organism evidence="2 3">
    <name type="scientific">Hoeflea ulvae</name>
    <dbReference type="NCBI Taxonomy" id="2983764"/>
    <lineage>
        <taxon>Bacteria</taxon>
        <taxon>Pseudomonadati</taxon>
        <taxon>Pseudomonadota</taxon>
        <taxon>Alphaproteobacteria</taxon>
        <taxon>Hyphomicrobiales</taxon>
        <taxon>Rhizobiaceae</taxon>
        <taxon>Hoeflea</taxon>
    </lineage>
</organism>
<feature type="domain" description="NmrA-like" evidence="1">
    <location>
        <begin position="3"/>
        <end position="230"/>
    </location>
</feature>
<accession>A0ABT3YM96</accession>
<name>A0ABT3YM96_9HYPH</name>
<protein>
    <submittedName>
        <fullName evidence="2">NmrA family NAD(P)-binding protein</fullName>
    </submittedName>
</protein>
<comment type="caution">
    <text evidence="2">The sequence shown here is derived from an EMBL/GenBank/DDBJ whole genome shotgun (WGS) entry which is preliminary data.</text>
</comment>
<gene>
    <name evidence="2" type="ORF">OEG82_22900</name>
</gene>
<evidence type="ECO:0000313" key="3">
    <source>
        <dbReference type="Proteomes" id="UP001081283"/>
    </source>
</evidence>
<evidence type="ECO:0000259" key="1">
    <source>
        <dbReference type="Pfam" id="PF05368"/>
    </source>
</evidence>
<dbReference type="Proteomes" id="UP001081283">
    <property type="component" value="Unassembled WGS sequence"/>
</dbReference>
<dbReference type="InterPro" id="IPR036291">
    <property type="entry name" value="NAD(P)-bd_dom_sf"/>
</dbReference>
<dbReference type="InterPro" id="IPR051604">
    <property type="entry name" value="Ergot_Alk_Oxidoreductase"/>
</dbReference>
<dbReference type="RefSeq" id="WP_267614667.1">
    <property type="nucleotide sequence ID" value="NZ_JAOVZQ010000001.1"/>
</dbReference>
<dbReference type="Gene3D" id="3.40.50.720">
    <property type="entry name" value="NAD(P)-binding Rossmann-like Domain"/>
    <property type="match status" value="1"/>
</dbReference>
<dbReference type="PANTHER" id="PTHR43162:SF1">
    <property type="entry name" value="PRESTALK A DIFFERENTIATION PROTEIN A"/>
    <property type="match status" value="1"/>
</dbReference>
<dbReference type="Pfam" id="PF05368">
    <property type="entry name" value="NmrA"/>
    <property type="match status" value="1"/>
</dbReference>
<dbReference type="SUPFAM" id="SSF51735">
    <property type="entry name" value="NAD(P)-binding Rossmann-fold domains"/>
    <property type="match status" value="1"/>
</dbReference>
<keyword evidence="3" id="KW-1185">Reference proteome</keyword>
<dbReference type="PANTHER" id="PTHR43162">
    <property type="match status" value="1"/>
</dbReference>
<evidence type="ECO:0000313" key="2">
    <source>
        <dbReference type="EMBL" id="MCY0096840.1"/>
    </source>
</evidence>
<proteinExistence type="predicted"/>
<dbReference type="InterPro" id="IPR008030">
    <property type="entry name" value="NmrA-like"/>
</dbReference>
<dbReference type="EMBL" id="JAOVZQ010000001">
    <property type="protein sequence ID" value="MCY0096840.1"/>
    <property type="molecule type" value="Genomic_DNA"/>
</dbReference>
<reference evidence="2" key="1">
    <citation type="submission" date="2022-10" db="EMBL/GenBank/DDBJ databases">
        <title>Hoeflea sp. J2-29, isolated from marine algae.</title>
        <authorList>
            <person name="Kristyanto S."/>
            <person name="Kim J.M."/>
            <person name="Jeon C.O."/>
        </authorList>
    </citation>
    <scope>NUCLEOTIDE SEQUENCE</scope>
    <source>
        <strain evidence="2">J2-29</strain>
    </source>
</reference>
<dbReference type="Gene3D" id="3.90.25.10">
    <property type="entry name" value="UDP-galactose 4-epimerase, domain 1"/>
    <property type="match status" value="1"/>
</dbReference>
<sequence length="294" mass="31937">MGRRILVTGATGTVGGALMRELSQDAPEGRIELLGAARSDRAALKLLERDQSPVEFDFDRPETLLPALEGVDAVFLSTGYSVDMIVHSKRLLDAAKTAGVRHIVHLGALAPDDTTHAHFAWHQVIERTIEAMGFDWTHLRPNFFMDTVWNGFMHRPDRLVHFIGDRKVSWISSDDMAAVAAQALRSPSDHSGQTYCLATEALSFPDLANLLSEVTGAPAQYRPRPAADLLPLLLKQGMEPAYAAGLAEGVAALEAAPQPLADAVFDDVARITGRAPVTWRDFAARRLGSLPARS</sequence>